<organism evidence="1">
    <name type="scientific">Candidatus Kentrum sp. FW</name>
    <dbReference type="NCBI Taxonomy" id="2126338"/>
    <lineage>
        <taxon>Bacteria</taxon>
        <taxon>Pseudomonadati</taxon>
        <taxon>Pseudomonadota</taxon>
        <taxon>Gammaproteobacteria</taxon>
        <taxon>Candidatus Kentrum</taxon>
    </lineage>
</organism>
<name>A0A450TQT5_9GAMM</name>
<protein>
    <submittedName>
        <fullName evidence="1">Uncharacterized protein</fullName>
    </submittedName>
</protein>
<reference evidence="1" key="1">
    <citation type="submission" date="2019-02" db="EMBL/GenBank/DDBJ databases">
        <authorList>
            <person name="Gruber-Vodicka R. H."/>
            <person name="Seah K. B. B."/>
        </authorList>
    </citation>
    <scope>NUCLEOTIDE SEQUENCE</scope>
    <source>
        <strain evidence="1">BECK_BZ131</strain>
    </source>
</reference>
<dbReference type="EMBL" id="CAADFE010000023">
    <property type="protein sequence ID" value="VFJ70420.1"/>
    <property type="molecule type" value="Genomic_DNA"/>
</dbReference>
<sequence>MENDDAFDSLKKSDKHAERFFEIARILNSGKTP</sequence>
<dbReference type="AlphaFoldDB" id="A0A450TQT5"/>
<gene>
    <name evidence="1" type="ORF">BECKFW1821C_GA0114237_10237</name>
</gene>
<proteinExistence type="predicted"/>
<accession>A0A450TQT5</accession>
<evidence type="ECO:0000313" key="1">
    <source>
        <dbReference type="EMBL" id="VFJ70420.1"/>
    </source>
</evidence>